<dbReference type="Pfam" id="PF00144">
    <property type="entry name" value="Beta-lactamase"/>
    <property type="match status" value="1"/>
</dbReference>
<organism evidence="2 3">
    <name type="scientific">Sediminibacterium ginsengisoli</name>
    <dbReference type="NCBI Taxonomy" id="413434"/>
    <lineage>
        <taxon>Bacteria</taxon>
        <taxon>Pseudomonadati</taxon>
        <taxon>Bacteroidota</taxon>
        <taxon>Chitinophagia</taxon>
        <taxon>Chitinophagales</taxon>
        <taxon>Chitinophagaceae</taxon>
        <taxon>Sediminibacterium</taxon>
    </lineage>
</organism>
<dbReference type="Gene3D" id="3.40.710.10">
    <property type="entry name" value="DD-peptidase/beta-lactamase superfamily"/>
    <property type="match status" value="1"/>
</dbReference>
<evidence type="ECO:0000313" key="2">
    <source>
        <dbReference type="EMBL" id="SJZ93008.1"/>
    </source>
</evidence>
<dbReference type="InterPro" id="IPR050491">
    <property type="entry name" value="AmpC-like"/>
</dbReference>
<dbReference type="SUPFAM" id="SSF56601">
    <property type="entry name" value="beta-lactamase/transpeptidase-like"/>
    <property type="match status" value="1"/>
</dbReference>
<dbReference type="EMBL" id="FUWH01000006">
    <property type="protein sequence ID" value="SJZ93008.1"/>
    <property type="molecule type" value="Genomic_DNA"/>
</dbReference>
<feature type="domain" description="Beta-lactamase-related" evidence="1">
    <location>
        <begin position="67"/>
        <end position="361"/>
    </location>
</feature>
<dbReference type="InterPro" id="IPR012338">
    <property type="entry name" value="Beta-lactam/transpept-like"/>
</dbReference>
<proteinExistence type="predicted"/>
<keyword evidence="3" id="KW-1185">Reference proteome</keyword>
<dbReference type="InterPro" id="IPR001466">
    <property type="entry name" value="Beta-lactam-related"/>
</dbReference>
<reference evidence="2 3" key="1">
    <citation type="submission" date="2017-02" db="EMBL/GenBank/DDBJ databases">
        <authorList>
            <person name="Peterson S.W."/>
        </authorList>
    </citation>
    <scope>NUCLEOTIDE SEQUENCE [LARGE SCALE GENOMIC DNA]</scope>
    <source>
        <strain evidence="2 3">DSM 22335</strain>
    </source>
</reference>
<evidence type="ECO:0000313" key="3">
    <source>
        <dbReference type="Proteomes" id="UP000190888"/>
    </source>
</evidence>
<dbReference type="OrthoDB" id="9793489at2"/>
<accession>A0A1T4PQ60</accession>
<dbReference type="STRING" id="413434.SAMN04488132_106117"/>
<dbReference type="AlphaFoldDB" id="A0A1T4PQ60"/>
<dbReference type="PROSITE" id="PS51257">
    <property type="entry name" value="PROKAR_LIPOPROTEIN"/>
    <property type="match status" value="1"/>
</dbReference>
<gene>
    <name evidence="2" type="ORF">SAMN04488132_106117</name>
</gene>
<dbReference type="PANTHER" id="PTHR46825">
    <property type="entry name" value="D-ALANYL-D-ALANINE-CARBOXYPEPTIDASE/ENDOPEPTIDASE AMPH"/>
    <property type="match status" value="1"/>
</dbReference>
<evidence type="ECO:0000259" key="1">
    <source>
        <dbReference type="Pfam" id="PF00144"/>
    </source>
</evidence>
<dbReference type="PANTHER" id="PTHR46825:SF9">
    <property type="entry name" value="BETA-LACTAMASE-RELATED DOMAIN-CONTAINING PROTEIN"/>
    <property type="match status" value="1"/>
</dbReference>
<name>A0A1T4PQ60_9BACT</name>
<protein>
    <submittedName>
        <fullName evidence="2">CubicO group peptidase, beta-lactamase class C family</fullName>
    </submittedName>
</protein>
<dbReference type="Proteomes" id="UP000190888">
    <property type="component" value="Unassembled WGS sequence"/>
</dbReference>
<sequence length="407" mass="46536">MLRVMMISFLPVLLLACGSPAEKKKDTVPQSSPVQFSALSPKQKAYYESAIKPLYKSMLERTGFNGSILLAKNGEVVFEDYRGYANLSTKEPITESTTFHVASVSKTFTASVILRMMEQGRLQLSDPVEKYIPTFPYANITIKDLLTHRSGLPKYDHFMDNTRTEVTRVKNKKGRWVTRTKTYRIPVQVSGFATNYTVLQYMIDKRPPIEALPNRRYNYCNTNYAMLALVIEKISGLSYPKYMQDSVFRPLNMQHSFVFSIADTANYQPSYNYNNSVFKLDKLDCVYGDKNVYSTVRDLLQWDKALYEGTFIKPETQQLAYQPYSHETRGVRNYGLGWHLVLNPGEPPVIYHNGWWHGNNAVFKRMITDTATVIILGNKFNRNIWAAGKMSSALTGKADTTQVETDQ</sequence>